<dbReference type="InterPro" id="IPR047057">
    <property type="entry name" value="MerR_fam"/>
</dbReference>
<dbReference type="PANTHER" id="PTHR30204:SF69">
    <property type="entry name" value="MERR-FAMILY TRANSCRIPTIONAL REGULATOR"/>
    <property type="match status" value="1"/>
</dbReference>
<evidence type="ECO:0000256" key="2">
    <source>
        <dbReference type="ARBA" id="ARBA00023015"/>
    </source>
</evidence>
<dbReference type="Gene3D" id="3.20.80.10">
    <property type="entry name" value="Regulatory factor, effector binding domain"/>
    <property type="match status" value="1"/>
</dbReference>
<proteinExistence type="predicted"/>
<gene>
    <name evidence="6" type="ORF">J2Z71_000469</name>
</gene>
<evidence type="ECO:0000256" key="3">
    <source>
        <dbReference type="ARBA" id="ARBA00023125"/>
    </source>
</evidence>
<dbReference type="PANTHER" id="PTHR30204">
    <property type="entry name" value="REDOX-CYCLING DRUG-SENSING TRANSCRIPTIONAL ACTIVATOR SOXR"/>
    <property type="match status" value="1"/>
</dbReference>
<dbReference type="Gene3D" id="1.10.1660.10">
    <property type="match status" value="1"/>
</dbReference>
<evidence type="ECO:0000313" key="6">
    <source>
        <dbReference type="EMBL" id="MBP2024946.1"/>
    </source>
</evidence>
<keyword evidence="1" id="KW-0678">Repressor</keyword>
<accession>A0ABS4KCQ6</accession>
<dbReference type="PROSITE" id="PS00552">
    <property type="entry name" value="HTH_MERR_1"/>
    <property type="match status" value="1"/>
</dbReference>
<keyword evidence="4" id="KW-0804">Transcription</keyword>
<reference evidence="6 7" key="1">
    <citation type="submission" date="2021-03" db="EMBL/GenBank/DDBJ databases">
        <title>Genomic Encyclopedia of Type Strains, Phase IV (KMG-IV): sequencing the most valuable type-strain genomes for metagenomic binning, comparative biology and taxonomic classification.</title>
        <authorList>
            <person name="Goeker M."/>
        </authorList>
    </citation>
    <scope>NUCLEOTIDE SEQUENCE [LARGE SCALE GENOMIC DNA]</scope>
    <source>
        <strain evidence="6 7">DSM 27563</strain>
    </source>
</reference>
<dbReference type="SMART" id="SM00422">
    <property type="entry name" value="HTH_MERR"/>
    <property type="match status" value="1"/>
</dbReference>
<dbReference type="InterPro" id="IPR009061">
    <property type="entry name" value="DNA-bd_dom_put_sf"/>
</dbReference>
<comment type="caution">
    <text evidence="6">The sequence shown here is derived from an EMBL/GenBank/DDBJ whole genome shotgun (WGS) entry which is preliminary data.</text>
</comment>
<dbReference type="PROSITE" id="PS50937">
    <property type="entry name" value="HTH_MERR_2"/>
    <property type="match status" value="1"/>
</dbReference>
<protein>
    <submittedName>
        <fullName evidence="6">DNA-binding transcriptional MerR regulator</fullName>
    </submittedName>
</protein>
<dbReference type="EMBL" id="JAGGLJ010000003">
    <property type="protein sequence ID" value="MBP2024946.1"/>
    <property type="molecule type" value="Genomic_DNA"/>
</dbReference>
<dbReference type="CDD" id="cd01107">
    <property type="entry name" value="HTH_BmrR"/>
    <property type="match status" value="1"/>
</dbReference>
<dbReference type="GO" id="GO:0003677">
    <property type="term" value="F:DNA binding"/>
    <property type="evidence" value="ECO:0007669"/>
    <property type="project" value="UniProtKB-KW"/>
</dbReference>
<evidence type="ECO:0000256" key="4">
    <source>
        <dbReference type="ARBA" id="ARBA00023163"/>
    </source>
</evidence>
<organism evidence="6 7">
    <name type="scientific">Peptoniphilus stercorisuis</name>
    <dbReference type="NCBI Taxonomy" id="1436965"/>
    <lineage>
        <taxon>Bacteria</taxon>
        <taxon>Bacillati</taxon>
        <taxon>Bacillota</taxon>
        <taxon>Tissierellia</taxon>
        <taxon>Tissierellales</taxon>
        <taxon>Peptoniphilaceae</taxon>
        <taxon>Peptoniphilus</taxon>
    </lineage>
</organism>
<sequence>MNEYYSIGKISKECNVTIKTLRYYDEIGLLKPEFRDESTNYRYYTKEQMSTVLVIRRLRSLGLSITDIKEIISNPCLNNFECKITNRMNEISNEMTMLRARQADCEVVLNKIKKGNNVISTCNEKNMSSENSYNKNIRIEEVRESTLMYSRKIMKNYNNADVSLQRWIDIYEKCTDDGLRMKSSIITTYYAPPLDQFLMKDCDVEFGVLIDDEQKDSIHCGKMRTFGGFTACTDYHIGKYSDVINCHIFMLQWINKMGYEVAGPISDIFIISPLDTFHEDKHVTKVIIPVKK</sequence>
<dbReference type="SUPFAM" id="SSF46955">
    <property type="entry name" value="Putative DNA-binding domain"/>
    <property type="match status" value="1"/>
</dbReference>
<evidence type="ECO:0000313" key="7">
    <source>
        <dbReference type="Proteomes" id="UP001519306"/>
    </source>
</evidence>
<feature type="domain" description="HTH merR-type" evidence="5">
    <location>
        <begin position="4"/>
        <end position="74"/>
    </location>
</feature>
<evidence type="ECO:0000259" key="5">
    <source>
        <dbReference type="PROSITE" id="PS50937"/>
    </source>
</evidence>
<dbReference type="InterPro" id="IPR000551">
    <property type="entry name" value="MerR-type_HTH_dom"/>
</dbReference>
<keyword evidence="2" id="KW-0805">Transcription regulation</keyword>
<dbReference type="Pfam" id="PF13411">
    <property type="entry name" value="MerR_1"/>
    <property type="match status" value="1"/>
</dbReference>
<evidence type="ECO:0000256" key="1">
    <source>
        <dbReference type="ARBA" id="ARBA00022491"/>
    </source>
</evidence>
<dbReference type="Proteomes" id="UP001519306">
    <property type="component" value="Unassembled WGS sequence"/>
</dbReference>
<dbReference type="InterPro" id="IPR011256">
    <property type="entry name" value="Reg_factor_effector_dom_sf"/>
</dbReference>
<name>A0ABS4KCQ6_9FIRM</name>
<keyword evidence="3 6" id="KW-0238">DNA-binding</keyword>
<keyword evidence="7" id="KW-1185">Reference proteome</keyword>
<dbReference type="SUPFAM" id="SSF55136">
    <property type="entry name" value="Probable bacterial effector-binding domain"/>
    <property type="match status" value="1"/>
</dbReference>
<dbReference type="RefSeq" id="WP_210060250.1">
    <property type="nucleotide sequence ID" value="NZ_JAGGLJ010000003.1"/>
</dbReference>